<evidence type="ECO:0000313" key="1">
    <source>
        <dbReference type="EMBL" id="KAF0035923.1"/>
    </source>
</evidence>
<reference evidence="1 2" key="1">
    <citation type="submission" date="2019-06" db="EMBL/GenBank/DDBJ databases">
        <title>Draft genomes of female and male turbot (Scophthalmus maximus).</title>
        <authorList>
            <person name="Xu H."/>
            <person name="Xu X.-W."/>
            <person name="Shao C."/>
            <person name="Chen S."/>
        </authorList>
    </citation>
    <scope>NUCLEOTIDE SEQUENCE [LARGE SCALE GENOMIC DNA]</scope>
    <source>
        <strain evidence="1">Ysfricsl-2016a</strain>
        <tissue evidence="1">Blood</tissue>
    </source>
</reference>
<gene>
    <name evidence="1" type="ORF">F2P81_011235</name>
</gene>
<dbReference type="Proteomes" id="UP000438429">
    <property type="component" value="Unassembled WGS sequence"/>
</dbReference>
<comment type="caution">
    <text evidence="1">The sequence shown here is derived from an EMBL/GenBank/DDBJ whole genome shotgun (WGS) entry which is preliminary data.</text>
</comment>
<organism evidence="1 2">
    <name type="scientific">Scophthalmus maximus</name>
    <name type="common">Turbot</name>
    <name type="synonym">Psetta maxima</name>
    <dbReference type="NCBI Taxonomy" id="52904"/>
    <lineage>
        <taxon>Eukaryota</taxon>
        <taxon>Metazoa</taxon>
        <taxon>Chordata</taxon>
        <taxon>Craniata</taxon>
        <taxon>Vertebrata</taxon>
        <taxon>Euteleostomi</taxon>
        <taxon>Actinopterygii</taxon>
        <taxon>Neopterygii</taxon>
        <taxon>Teleostei</taxon>
        <taxon>Neoteleostei</taxon>
        <taxon>Acanthomorphata</taxon>
        <taxon>Carangaria</taxon>
        <taxon>Pleuronectiformes</taxon>
        <taxon>Pleuronectoidei</taxon>
        <taxon>Scophthalmidae</taxon>
        <taxon>Scophthalmus</taxon>
    </lineage>
</organism>
<name>A0A6A4SPM5_SCOMX</name>
<dbReference type="EMBL" id="VEVO01000010">
    <property type="protein sequence ID" value="KAF0035923.1"/>
    <property type="molecule type" value="Genomic_DNA"/>
</dbReference>
<protein>
    <submittedName>
        <fullName evidence="1">Uncharacterized protein</fullName>
    </submittedName>
</protein>
<evidence type="ECO:0000313" key="2">
    <source>
        <dbReference type="Proteomes" id="UP000438429"/>
    </source>
</evidence>
<proteinExistence type="predicted"/>
<accession>A0A6A4SPM5</accession>
<sequence length="116" mass="12959">MNSRAFGHVAFHMLRKPEIVRVRRVHTQTLVSVTLCGGQEAGHDDNSTSESSHHHTSSLFVNFGLTLIFYGNVTGRKSSETCPGLQLRSHVERPPGKCRENVLTSVQGFKRYHNVS</sequence>
<dbReference type="AlphaFoldDB" id="A0A6A4SPM5"/>